<dbReference type="InterPro" id="IPR002528">
    <property type="entry name" value="MATE_fam"/>
</dbReference>
<comment type="caution">
    <text evidence="8">The sequence shown here is derived from an EMBL/GenBank/DDBJ whole genome shotgun (WGS) entry which is preliminary data.</text>
</comment>
<feature type="compositionally biased region" description="Pro residues" evidence="6">
    <location>
        <begin position="292"/>
        <end position="314"/>
    </location>
</feature>
<dbReference type="CDD" id="cd11019">
    <property type="entry name" value="OsENODL1_like"/>
    <property type="match status" value="1"/>
</dbReference>
<keyword evidence="3" id="KW-1003">Cell membrane</keyword>
<keyword evidence="5" id="KW-1133">Transmembrane helix</keyword>
<dbReference type="Pfam" id="PF02298">
    <property type="entry name" value="Cu_bind_like"/>
    <property type="match status" value="1"/>
</dbReference>
<dbReference type="Proteomes" id="UP001472677">
    <property type="component" value="Unassembled WGS sequence"/>
</dbReference>
<evidence type="ECO:0000256" key="1">
    <source>
        <dbReference type="ARBA" id="ARBA00004609"/>
    </source>
</evidence>
<feature type="region of interest" description="Disordered" evidence="6">
    <location>
        <begin position="290"/>
        <end position="569"/>
    </location>
</feature>
<comment type="subcellular location">
    <subcellularLocation>
        <location evidence="1">Cell membrane</location>
        <topology evidence="1">Lipid-anchor</topology>
        <topology evidence="1">GPI-anchor</topology>
    </subcellularLocation>
</comment>
<evidence type="ECO:0000256" key="3">
    <source>
        <dbReference type="ARBA" id="ARBA00022475"/>
    </source>
</evidence>
<dbReference type="EMBL" id="JBBPBM010000024">
    <property type="protein sequence ID" value="KAK8542743.1"/>
    <property type="molecule type" value="Genomic_DNA"/>
</dbReference>
<evidence type="ECO:0000313" key="8">
    <source>
        <dbReference type="EMBL" id="KAK8542743.1"/>
    </source>
</evidence>
<dbReference type="Pfam" id="PF01554">
    <property type="entry name" value="MatE"/>
    <property type="match status" value="1"/>
</dbReference>
<dbReference type="Gene3D" id="2.60.40.420">
    <property type="entry name" value="Cupredoxins - blue copper proteins"/>
    <property type="match status" value="1"/>
</dbReference>
<feature type="compositionally biased region" description="Low complexity" evidence="6">
    <location>
        <begin position="315"/>
        <end position="327"/>
    </location>
</feature>
<feature type="domain" description="Phytocyanin" evidence="7">
    <location>
        <begin position="187"/>
        <end position="284"/>
    </location>
</feature>
<dbReference type="InterPro" id="IPR008972">
    <property type="entry name" value="Cupredoxin"/>
</dbReference>
<evidence type="ECO:0000256" key="2">
    <source>
        <dbReference type="ARBA" id="ARBA00010199"/>
    </source>
</evidence>
<feature type="compositionally biased region" description="Low complexity" evidence="6">
    <location>
        <begin position="501"/>
        <end position="536"/>
    </location>
</feature>
<accession>A0ABR2DMU0</accession>
<evidence type="ECO:0000256" key="6">
    <source>
        <dbReference type="SAM" id="MobiDB-lite"/>
    </source>
</evidence>
<feature type="transmembrane region" description="Helical" evidence="5">
    <location>
        <begin position="113"/>
        <end position="135"/>
    </location>
</feature>
<comment type="similarity">
    <text evidence="2 5">Belongs to the multi antimicrobial extrusion (MATE) (TC 2.A.66.1) family.</text>
</comment>
<dbReference type="InterPro" id="IPR003245">
    <property type="entry name" value="Phytocyanin_dom"/>
</dbReference>
<organism evidence="8 9">
    <name type="scientific">Hibiscus sabdariffa</name>
    <name type="common">roselle</name>
    <dbReference type="NCBI Taxonomy" id="183260"/>
    <lineage>
        <taxon>Eukaryota</taxon>
        <taxon>Viridiplantae</taxon>
        <taxon>Streptophyta</taxon>
        <taxon>Embryophyta</taxon>
        <taxon>Tracheophyta</taxon>
        <taxon>Spermatophyta</taxon>
        <taxon>Magnoliopsida</taxon>
        <taxon>eudicotyledons</taxon>
        <taxon>Gunneridae</taxon>
        <taxon>Pentapetalae</taxon>
        <taxon>rosids</taxon>
        <taxon>malvids</taxon>
        <taxon>Malvales</taxon>
        <taxon>Malvaceae</taxon>
        <taxon>Malvoideae</taxon>
        <taxon>Hibiscus</taxon>
    </lineage>
</organism>
<comment type="caution">
    <text evidence="5">Lacks conserved residue(s) required for the propagation of feature annotation.</text>
</comment>
<keyword evidence="5" id="KW-0812">Transmembrane</keyword>
<evidence type="ECO:0000313" key="9">
    <source>
        <dbReference type="Proteomes" id="UP001472677"/>
    </source>
</evidence>
<sequence>MFAGPLAEVELAGSTLANSWATLTGFAFMTGLTGALESGDPLWPRVCLECWAFEILVFLAGLMPNPEITTSLIAICVNTEYVAYMITYGLSAAASTRVSNELGAGNPNKTKHAMAVTLKLSILLVLAVVLSLTLGHDIWAGFFSNSNSIIDRFAKMTPFLIVSMAIDAIQGVLSVSLGSLVCSCHCYTFYVGWVLQAEEKYNDWAGKQRFQVNDTLIFKYEKGSDSVLLVKKDDYYKCEGKNPLMEMSNGTSEFKFPHSGPFFFISGKEGNCAQGQKMITVVMAVRHGTPPSKHPPIVKPPVPGKSPYPGPIAYPPKASSSSPAHSPGHTGPVAKPPTGSTPGPAQSPYQHGPILSPPSSVPTGSPTAHGPTHSPAPGQSPYQHGPISSPPSSVPTGSPTAAHGPTHSPAPGQSPYQHGPISSPPSSVPTGSPTAAHGPTHSPAPGQSPYQHGPISSPPSSVPTGSPMAHGPTHSPAPSTHYAPQYGPSQSPVAYGPIANSPTSTSLSPYSSPAQPSTPTASLAPSPSTGSSSSSSPPAPPQDISPSSTTTTPSTSGSQTGSPVSRSSATATYSSVLVLAASILFSMIYW</sequence>
<keyword evidence="9" id="KW-1185">Reference proteome</keyword>
<dbReference type="InterPro" id="IPR041846">
    <property type="entry name" value="ENL_dom"/>
</dbReference>
<evidence type="ECO:0000259" key="7">
    <source>
        <dbReference type="PROSITE" id="PS51485"/>
    </source>
</evidence>
<evidence type="ECO:0000256" key="4">
    <source>
        <dbReference type="ARBA" id="ARBA00035011"/>
    </source>
</evidence>
<dbReference type="SUPFAM" id="SSF49503">
    <property type="entry name" value="Cupredoxins"/>
    <property type="match status" value="1"/>
</dbReference>
<evidence type="ECO:0000256" key="5">
    <source>
        <dbReference type="RuleBase" id="RU004914"/>
    </source>
</evidence>
<protein>
    <recommendedName>
        <fullName evidence="5">Protein DETOXIFICATION</fullName>
    </recommendedName>
    <alternativeName>
        <fullName evidence="5">Multidrug and toxic compound extrusion protein</fullName>
    </alternativeName>
</protein>
<keyword evidence="5" id="KW-0472">Membrane</keyword>
<reference evidence="8 9" key="1">
    <citation type="journal article" date="2024" name="G3 (Bethesda)">
        <title>Genome assembly of Hibiscus sabdariffa L. provides insights into metabolisms of medicinal natural products.</title>
        <authorList>
            <person name="Kim T."/>
        </authorList>
    </citation>
    <scope>NUCLEOTIDE SEQUENCE [LARGE SCALE GENOMIC DNA]</scope>
    <source>
        <strain evidence="8">TK-2024</strain>
        <tissue evidence="8">Old leaves</tissue>
    </source>
</reference>
<feature type="compositionally biased region" description="Polar residues" evidence="6">
    <location>
        <begin position="338"/>
        <end position="349"/>
    </location>
</feature>
<gene>
    <name evidence="8" type="ORF">V6N12_015326</name>
</gene>
<dbReference type="PROSITE" id="PS51485">
    <property type="entry name" value="PHYTOCYANIN"/>
    <property type="match status" value="1"/>
</dbReference>
<comment type="similarity">
    <text evidence="4">Belongs to the early nodulin-like (ENODL) family.</text>
</comment>
<dbReference type="PANTHER" id="PTHR11206">
    <property type="entry name" value="MULTIDRUG RESISTANCE PROTEIN"/>
    <property type="match status" value="1"/>
</dbReference>
<name>A0ABR2DMU0_9ROSI</name>
<feature type="compositionally biased region" description="Low complexity" evidence="6">
    <location>
        <begin position="544"/>
        <end position="565"/>
    </location>
</feature>
<proteinExistence type="inferred from homology"/>